<evidence type="ECO:0000313" key="3">
    <source>
        <dbReference type="Proteomes" id="UP001501803"/>
    </source>
</evidence>
<sequence length="423" mass="43281">MNSPLGEASIVTGPILIGLYLLAGGFVVVLLLRRPTPRVPTRRRLAVAAIAVLGGGGVGWAVAWLVSDVWNLYGISFSTATRLWISAFFAAATLAIVSLFQPGWVRKGLAVLAIPVFLLTAAAGINADFGAFTTLDSALGIGQYSHLDPAPVLGGVPKAGTVGTVTIPATVSGFVARPALVYLPPAARTANPPALPVVIMLSGQPGSPDDVFSSGRLAEIFDAYAASHDGYAPIVVVPDQLGSPENNPMCVDSSLGNAATYLTVDVPAWIRAHLHVTAGPAGWALAGFSQGATCTMQLGPAHPQLFGTLFAVSPELVPQVGSLAHTIAVGFGGSVTAYLAAAPSAIIAAHAPYAGLFAIFAVGGEDARYLPWSKTLNADAARAGVKTELLISPGTAHDWHTVIGAWTTALPQIAVDLGLPGAR</sequence>
<feature type="transmembrane region" description="Helical" evidence="1">
    <location>
        <begin position="72"/>
        <end position="97"/>
    </location>
</feature>
<feature type="transmembrane region" description="Helical" evidence="1">
    <location>
        <begin position="45"/>
        <end position="66"/>
    </location>
</feature>
<name>A0ABP7K3U9_9MICO</name>
<comment type="caution">
    <text evidence="2">The sequence shown here is derived from an EMBL/GenBank/DDBJ whole genome shotgun (WGS) entry which is preliminary data.</text>
</comment>
<protein>
    <submittedName>
        <fullName evidence="2">Alpha/beta hydrolase-fold protein</fullName>
    </submittedName>
</protein>
<dbReference type="RefSeq" id="WP_345062083.1">
    <property type="nucleotide sequence ID" value="NZ_BAABCN010000002.1"/>
</dbReference>
<dbReference type="InterPro" id="IPR050583">
    <property type="entry name" value="Mycobacterial_A85_antigen"/>
</dbReference>
<organism evidence="2 3">
    <name type="scientific">Leifsonia kafniensis</name>
    <dbReference type="NCBI Taxonomy" id="475957"/>
    <lineage>
        <taxon>Bacteria</taxon>
        <taxon>Bacillati</taxon>
        <taxon>Actinomycetota</taxon>
        <taxon>Actinomycetes</taxon>
        <taxon>Micrococcales</taxon>
        <taxon>Microbacteriaceae</taxon>
        <taxon>Leifsonia</taxon>
    </lineage>
</organism>
<feature type="transmembrane region" description="Helical" evidence="1">
    <location>
        <begin position="12"/>
        <end position="33"/>
    </location>
</feature>
<dbReference type="EMBL" id="BAABCN010000002">
    <property type="protein sequence ID" value="GAA3864787.1"/>
    <property type="molecule type" value="Genomic_DNA"/>
</dbReference>
<dbReference type="Pfam" id="PF00756">
    <property type="entry name" value="Esterase"/>
    <property type="match status" value="1"/>
</dbReference>
<evidence type="ECO:0000256" key="1">
    <source>
        <dbReference type="SAM" id="Phobius"/>
    </source>
</evidence>
<dbReference type="InterPro" id="IPR029058">
    <property type="entry name" value="AB_hydrolase_fold"/>
</dbReference>
<reference evidence="3" key="1">
    <citation type="journal article" date="2019" name="Int. J. Syst. Evol. Microbiol.">
        <title>The Global Catalogue of Microorganisms (GCM) 10K type strain sequencing project: providing services to taxonomists for standard genome sequencing and annotation.</title>
        <authorList>
            <consortium name="The Broad Institute Genomics Platform"/>
            <consortium name="The Broad Institute Genome Sequencing Center for Infectious Disease"/>
            <person name="Wu L."/>
            <person name="Ma J."/>
        </authorList>
    </citation>
    <scope>NUCLEOTIDE SEQUENCE [LARGE SCALE GENOMIC DNA]</scope>
    <source>
        <strain evidence="3">JCM 17021</strain>
    </source>
</reference>
<dbReference type="Gene3D" id="3.40.50.1820">
    <property type="entry name" value="alpha/beta hydrolase"/>
    <property type="match status" value="1"/>
</dbReference>
<dbReference type="PANTHER" id="PTHR48098:SF1">
    <property type="entry name" value="DIACYLGLYCEROL ACYLTRANSFERASE_MYCOLYLTRANSFERASE AG85A"/>
    <property type="match status" value="1"/>
</dbReference>
<keyword evidence="1" id="KW-1133">Transmembrane helix</keyword>
<proteinExistence type="predicted"/>
<dbReference type="GO" id="GO:0016787">
    <property type="term" value="F:hydrolase activity"/>
    <property type="evidence" value="ECO:0007669"/>
    <property type="project" value="UniProtKB-KW"/>
</dbReference>
<dbReference type="PANTHER" id="PTHR48098">
    <property type="entry name" value="ENTEROCHELIN ESTERASE-RELATED"/>
    <property type="match status" value="1"/>
</dbReference>
<keyword evidence="1" id="KW-0812">Transmembrane</keyword>
<dbReference type="SUPFAM" id="SSF53474">
    <property type="entry name" value="alpha/beta-Hydrolases"/>
    <property type="match status" value="1"/>
</dbReference>
<keyword evidence="1" id="KW-0472">Membrane</keyword>
<dbReference type="InterPro" id="IPR000801">
    <property type="entry name" value="Esterase-like"/>
</dbReference>
<accession>A0ABP7K3U9</accession>
<gene>
    <name evidence="2" type="ORF">GCM10022381_05760</name>
</gene>
<keyword evidence="2" id="KW-0378">Hydrolase</keyword>
<feature type="transmembrane region" description="Helical" evidence="1">
    <location>
        <begin position="109"/>
        <end position="127"/>
    </location>
</feature>
<keyword evidence="3" id="KW-1185">Reference proteome</keyword>
<dbReference type="Proteomes" id="UP001501803">
    <property type="component" value="Unassembled WGS sequence"/>
</dbReference>
<evidence type="ECO:0000313" key="2">
    <source>
        <dbReference type="EMBL" id="GAA3864787.1"/>
    </source>
</evidence>